<proteinExistence type="inferred from homology"/>
<feature type="compositionally biased region" description="Low complexity" evidence="3">
    <location>
        <begin position="105"/>
        <end position="122"/>
    </location>
</feature>
<reference evidence="5" key="2">
    <citation type="submission" date="2023-04" db="EMBL/GenBank/DDBJ databases">
        <authorList>
            <person name="Bruccoleri R.E."/>
            <person name="Oakeley E.J."/>
            <person name="Faust A.-M."/>
            <person name="Dessus-Babus S."/>
            <person name="Altorfer M."/>
            <person name="Burckhardt D."/>
            <person name="Oertli M."/>
            <person name="Naumann U."/>
            <person name="Petersen F."/>
            <person name="Wong J."/>
        </authorList>
    </citation>
    <scope>NUCLEOTIDE SEQUENCE</scope>
    <source>
        <strain evidence="5">GSM-AAB239-AS_SAM_17_03QT</strain>
        <tissue evidence="5">Leaf</tissue>
    </source>
</reference>
<keyword evidence="6" id="KW-1185">Reference proteome</keyword>
<evidence type="ECO:0000313" key="5">
    <source>
        <dbReference type="EMBL" id="KAJ6817446.1"/>
    </source>
</evidence>
<feature type="region of interest" description="Disordered" evidence="3">
    <location>
        <begin position="242"/>
        <end position="264"/>
    </location>
</feature>
<dbReference type="EMBL" id="JANAVB010027994">
    <property type="protein sequence ID" value="KAJ6817446.1"/>
    <property type="molecule type" value="Genomic_DNA"/>
</dbReference>
<dbReference type="Proteomes" id="UP001140949">
    <property type="component" value="Unassembled WGS sequence"/>
</dbReference>
<dbReference type="GO" id="GO:0003779">
    <property type="term" value="F:actin binding"/>
    <property type="evidence" value="ECO:0007669"/>
    <property type="project" value="InterPro"/>
</dbReference>
<dbReference type="PANTHER" id="PTHR32258">
    <property type="entry name" value="PROTEIN NETWORKED 4A"/>
    <property type="match status" value="1"/>
</dbReference>
<dbReference type="InterPro" id="IPR011684">
    <property type="entry name" value="NAB"/>
</dbReference>
<feature type="compositionally biased region" description="Basic and acidic residues" evidence="3">
    <location>
        <begin position="134"/>
        <end position="143"/>
    </location>
</feature>
<dbReference type="PANTHER" id="PTHR32258:SF28">
    <property type="entry name" value="PROTEIN NETWORKED 3A-RELATED"/>
    <property type="match status" value="1"/>
</dbReference>
<name>A0AAX6FM28_IRIPA</name>
<feature type="region of interest" description="Disordered" evidence="3">
    <location>
        <begin position="105"/>
        <end position="155"/>
    </location>
</feature>
<dbReference type="PROSITE" id="PS51774">
    <property type="entry name" value="NAB"/>
    <property type="match status" value="1"/>
</dbReference>
<reference evidence="5" key="1">
    <citation type="journal article" date="2023" name="GigaByte">
        <title>Genome assembly of the bearded iris, Iris pallida Lam.</title>
        <authorList>
            <person name="Bruccoleri R.E."/>
            <person name="Oakeley E.J."/>
            <person name="Faust A.M.E."/>
            <person name="Altorfer M."/>
            <person name="Dessus-Babus S."/>
            <person name="Burckhardt D."/>
            <person name="Oertli M."/>
            <person name="Naumann U."/>
            <person name="Petersen F."/>
            <person name="Wong J."/>
        </authorList>
    </citation>
    <scope>NUCLEOTIDE SEQUENCE</scope>
    <source>
        <strain evidence="5">GSM-AAB239-AS_SAM_17_03QT</strain>
    </source>
</reference>
<evidence type="ECO:0000256" key="2">
    <source>
        <dbReference type="ARBA" id="ARBA00038006"/>
    </source>
</evidence>
<dbReference type="AlphaFoldDB" id="A0AAX6FM28"/>
<feature type="compositionally biased region" description="Acidic residues" evidence="3">
    <location>
        <begin position="123"/>
        <end position="133"/>
    </location>
</feature>
<comment type="similarity">
    <text evidence="2">Belongs to the NET family.</text>
</comment>
<evidence type="ECO:0000259" key="4">
    <source>
        <dbReference type="PROSITE" id="PS51774"/>
    </source>
</evidence>
<dbReference type="Pfam" id="PF07765">
    <property type="entry name" value="KIP1"/>
    <property type="match status" value="1"/>
</dbReference>
<accession>A0AAX6FM28</accession>
<comment type="caution">
    <text evidence="5">The sequence shown here is derived from an EMBL/GenBank/DDBJ whole genome shotgun (WGS) entry which is preliminary data.</text>
</comment>
<protein>
    <submittedName>
        <fullName evidence="5">Protein NETWORKED 3A-like</fullName>
    </submittedName>
</protein>
<gene>
    <name evidence="5" type="ORF">M6B38_411315</name>
</gene>
<dbReference type="InterPro" id="IPR051861">
    <property type="entry name" value="NET_actin-binding_domain"/>
</dbReference>
<sequence>MTVPEEASDLWLFDSHKSSKRSQWLQSTLSELEEKTKGMLKLIEGDADTFAQRAEMYYKKRPELVRTIEDFYRAYRSLAERHDQLRMESGCAFSNRGWLFKGWNSTDKSSDSSSVVSEYMVSEVDDPDSEDDQVESKLREVPKKSGGSGPTIVTNEVGHEERFKGDVSEVDAFTYPIDSALPEVGFPKPEAVNLIKLGEYEMLSVGGAASNPVTEELKDIDIDSEVNNTTDTACKDSEVVLGEPDESSSKDFLGMGRKSDPLSPSVEAVGRIHSKVKIIKEESSESFADSLDMESKPSGPELDKAEDKSMIEEVPEKRSESDVAKLMSQVERLQEEKVSFVAELERKDDEKREVIRQLALSMDILREENVSMKKFIKESKSSGGRFKFKDLKGALCGKLFGSRSKYQTTLVAL</sequence>
<keyword evidence="1" id="KW-0175">Coiled coil</keyword>
<evidence type="ECO:0000313" key="6">
    <source>
        <dbReference type="Proteomes" id="UP001140949"/>
    </source>
</evidence>
<organism evidence="5 6">
    <name type="scientific">Iris pallida</name>
    <name type="common">Sweet iris</name>
    <dbReference type="NCBI Taxonomy" id="29817"/>
    <lineage>
        <taxon>Eukaryota</taxon>
        <taxon>Viridiplantae</taxon>
        <taxon>Streptophyta</taxon>
        <taxon>Embryophyta</taxon>
        <taxon>Tracheophyta</taxon>
        <taxon>Spermatophyta</taxon>
        <taxon>Magnoliopsida</taxon>
        <taxon>Liliopsida</taxon>
        <taxon>Asparagales</taxon>
        <taxon>Iridaceae</taxon>
        <taxon>Iridoideae</taxon>
        <taxon>Irideae</taxon>
        <taxon>Iris</taxon>
    </lineage>
</organism>
<feature type="domain" description="NAB" evidence="4">
    <location>
        <begin position="8"/>
        <end position="89"/>
    </location>
</feature>
<evidence type="ECO:0000256" key="1">
    <source>
        <dbReference type="ARBA" id="ARBA00023054"/>
    </source>
</evidence>
<feature type="compositionally biased region" description="Basic and acidic residues" evidence="3">
    <location>
        <begin position="301"/>
        <end position="323"/>
    </location>
</feature>
<feature type="region of interest" description="Disordered" evidence="3">
    <location>
        <begin position="286"/>
        <end position="323"/>
    </location>
</feature>
<evidence type="ECO:0000256" key="3">
    <source>
        <dbReference type="SAM" id="MobiDB-lite"/>
    </source>
</evidence>